<dbReference type="Gene3D" id="2.60.120.680">
    <property type="entry name" value="GOLD domain"/>
    <property type="match status" value="1"/>
</dbReference>
<feature type="domain" description="FYVE-type" evidence="7">
    <location>
        <begin position="956"/>
        <end position="1012"/>
    </location>
</feature>
<dbReference type="PANTHER" id="PTHR46753">
    <property type="entry name" value="FYVE AND COILED-COIL DOMAIN-CONTAINING PROTEIN 1"/>
    <property type="match status" value="1"/>
</dbReference>
<dbReference type="GO" id="GO:0005776">
    <property type="term" value="C:autophagosome"/>
    <property type="evidence" value="ECO:0007669"/>
    <property type="project" value="TreeGrafter"/>
</dbReference>
<dbReference type="PROSITE" id="PS50826">
    <property type="entry name" value="RUN"/>
    <property type="match status" value="1"/>
</dbReference>
<gene>
    <name evidence="10" type="primary">Fyco1</name>
</gene>
<evidence type="ECO:0000259" key="7">
    <source>
        <dbReference type="PROSITE" id="PS50178"/>
    </source>
</evidence>
<feature type="domain" description="GOLD" evidence="9">
    <location>
        <begin position="1103"/>
        <end position="1192"/>
    </location>
</feature>
<dbReference type="SMART" id="SM00064">
    <property type="entry name" value="FYVE"/>
    <property type="match status" value="1"/>
</dbReference>
<dbReference type="InterPro" id="IPR000306">
    <property type="entry name" value="Znf_FYVE"/>
</dbReference>
<evidence type="ECO:0000313" key="10">
    <source>
        <dbReference type="EMBL" id="CAB3247743.1"/>
    </source>
</evidence>
<feature type="coiled-coil region" evidence="5">
    <location>
        <begin position="384"/>
        <end position="446"/>
    </location>
</feature>
<dbReference type="InterPro" id="IPR013083">
    <property type="entry name" value="Znf_RING/FYVE/PHD"/>
</dbReference>
<dbReference type="GO" id="GO:0072383">
    <property type="term" value="P:plus-end-directed vesicle transport along microtubule"/>
    <property type="evidence" value="ECO:0007669"/>
    <property type="project" value="TreeGrafter"/>
</dbReference>
<feature type="coiled-coil region" evidence="5">
    <location>
        <begin position="546"/>
        <end position="750"/>
    </location>
</feature>
<dbReference type="GO" id="GO:0008270">
    <property type="term" value="F:zinc ion binding"/>
    <property type="evidence" value="ECO:0007669"/>
    <property type="project" value="UniProtKB-KW"/>
</dbReference>
<evidence type="ECO:0000259" key="8">
    <source>
        <dbReference type="PROSITE" id="PS50826"/>
    </source>
</evidence>
<dbReference type="Pfam" id="PF01363">
    <property type="entry name" value="FYVE"/>
    <property type="match status" value="1"/>
</dbReference>
<evidence type="ECO:0000256" key="6">
    <source>
        <dbReference type="SAM" id="MobiDB-lite"/>
    </source>
</evidence>
<dbReference type="SUPFAM" id="SSF101576">
    <property type="entry name" value="Supernatant protein factor (SPF), C-terminal domain"/>
    <property type="match status" value="1"/>
</dbReference>
<dbReference type="Gene3D" id="3.30.40.10">
    <property type="entry name" value="Zinc/RING finger domain, C3HC4 (zinc finger)"/>
    <property type="match status" value="1"/>
</dbReference>
<dbReference type="InterPro" id="IPR011011">
    <property type="entry name" value="Znf_FYVE_PHD"/>
</dbReference>
<dbReference type="PANTHER" id="PTHR46753:SF2">
    <property type="entry name" value="FYVE AND COILED-COIL DOMAIN-CONTAINING PROTEIN 1"/>
    <property type="match status" value="1"/>
</dbReference>
<organism evidence="10">
    <name type="scientific">Phallusia mammillata</name>
    <dbReference type="NCBI Taxonomy" id="59560"/>
    <lineage>
        <taxon>Eukaryota</taxon>
        <taxon>Metazoa</taxon>
        <taxon>Chordata</taxon>
        <taxon>Tunicata</taxon>
        <taxon>Ascidiacea</taxon>
        <taxon>Phlebobranchia</taxon>
        <taxon>Ascidiidae</taxon>
        <taxon>Phallusia</taxon>
    </lineage>
</organism>
<dbReference type="InterPro" id="IPR004012">
    <property type="entry name" value="Run_dom"/>
</dbReference>
<feature type="domain" description="RUN" evidence="8">
    <location>
        <begin position="33"/>
        <end position="165"/>
    </location>
</feature>
<proteinExistence type="evidence at transcript level"/>
<evidence type="ECO:0000256" key="5">
    <source>
        <dbReference type="SAM" id="Coils"/>
    </source>
</evidence>
<dbReference type="AlphaFoldDB" id="A0A6F9DDS9"/>
<keyword evidence="1" id="KW-0479">Metal-binding</keyword>
<feature type="coiled-coil region" evidence="5">
    <location>
        <begin position="225"/>
        <end position="259"/>
    </location>
</feature>
<accession>A0A6F9DDS9</accession>
<sequence>MAARENLPKIVTDLQDVVKQLYIEFDKNKEPITDDSQALHRLCAKLEFLLTSSLKERGILSAKKSYWHWMYSCLHRTKGLSDGLKYVQANKEVRTSRGRGRALIRYCLVHQTLGDSLQNCVMNDSLRNQHLNDQSVLCNRIHASALITSLYDLNAVNFDLNAKGYDLDSGWPTFASKTPGARQDQWAVQSHVGSLGSLTSASIVMDTPRLPGSGSSVQSSVDQRIEELVLELDQSDTKIQEQQEVISILEMKADTLEKSTNENQDILARVITDLETKNRHLHEALSNMSSEFQAREQNWSEKTENLTKSKRDMDTKNQTLTAKVKQLEEDKRNLEELVSRNMSNITEKFSQNATTKQFSPTLVAADQSFSTAEDESSRQLSEENAMLRMDLDRNQQHCAQLEEKLNKKSFEEAQFIEMQASLEDHEERTIELMEKVKSEIKELSERNLLDRICRAASIDINLNSMALSEQVSEVLNYLSMSSKMRNVEQDRFQKSGNETTVDSNHVISSLKDENSMLLCDRDSALVEVGQVRQKWNQLQLELDNVKLQLESGRNELSRKIIELEDDLSVKNEEVCTLQRQHVEMLTDLKVAQESLNQAQLDLKAAEQKYSDLEVEFKRKESDWDKNIDEVKTQMDDEMCENEFLIDELQAELERHTTLNNTLDQDLQKEKAKCNQLGSDLQIANSALEAVTQKISVTEKKLETAEELLSATQTQMQTVAVNNEKHVEELINELQKNKSEYEMIIQEIGEELERSCLTFRDSENTVESSEAVNNFEETKASHTIENCKQRLKEVIAHATEMQVALNNKERELQLVKEQDKSEKENLRTELDDEKSLRQSLSAEIEKLRLKLDVAHEEKLHNLSLIEKLQQETIDLRVTLEGSRVELDEARLKVMEASTEQVQLQDTITSQDIDIENLKEKVTQLLLDKDTLWKEGENLKSRTNELEESLDEINWVRDDDVTKCLSCGSQFSLTNRKHHCRMCGKIFCKSCSENWILKNNQRIRVCRDCVTNSSYKSPMNTSLETSSDYGTPNTNSQDLSESKSYEEINSGEANQSVASSAADDDVSFYRSFTDLISKTVSPLSSTTIKSSEEENEVTIRVGARKESHIPVLLEKEGITLRWKITSDRDINFRMFYSQDEESEEHELVPVRKIDSHIEPFIGQVVAQKPGIYTIVLDNTYSRMTAKEVTYKLDIVP</sequence>
<evidence type="ECO:0000256" key="3">
    <source>
        <dbReference type="ARBA" id="ARBA00022833"/>
    </source>
</evidence>
<dbReference type="InterPro" id="IPR037213">
    <property type="entry name" value="Run_dom_sf"/>
</dbReference>
<dbReference type="SUPFAM" id="SSF57903">
    <property type="entry name" value="FYVE/PHD zinc finger"/>
    <property type="match status" value="1"/>
</dbReference>
<dbReference type="Gene3D" id="1.20.58.900">
    <property type="match status" value="1"/>
</dbReference>
<dbReference type="SUPFAM" id="SSF140741">
    <property type="entry name" value="RUN domain-like"/>
    <property type="match status" value="1"/>
</dbReference>
<keyword evidence="2 4" id="KW-0863">Zinc-finger</keyword>
<dbReference type="GO" id="GO:0005764">
    <property type="term" value="C:lysosome"/>
    <property type="evidence" value="ECO:0007669"/>
    <property type="project" value="TreeGrafter"/>
</dbReference>
<feature type="compositionally biased region" description="Polar residues" evidence="6">
    <location>
        <begin position="1018"/>
        <end position="1037"/>
    </location>
</feature>
<keyword evidence="3" id="KW-0862">Zinc</keyword>
<evidence type="ECO:0000259" key="9">
    <source>
        <dbReference type="PROSITE" id="PS50866"/>
    </source>
</evidence>
<dbReference type="Pfam" id="PF02759">
    <property type="entry name" value="RUN"/>
    <property type="match status" value="1"/>
</dbReference>
<protein>
    <submittedName>
        <fullName evidence="10">ZF(FYVE)-6 zinc finger protein 6</fullName>
    </submittedName>
</protein>
<dbReference type="InterPro" id="IPR036598">
    <property type="entry name" value="GOLD_dom_sf"/>
</dbReference>
<dbReference type="InterPro" id="IPR009038">
    <property type="entry name" value="GOLD_dom"/>
</dbReference>
<dbReference type="PROSITE" id="PS50866">
    <property type="entry name" value="GOLD"/>
    <property type="match status" value="1"/>
</dbReference>
<keyword evidence="5" id="KW-0175">Coiled coil</keyword>
<dbReference type="InterPro" id="IPR017455">
    <property type="entry name" value="Znf_FYVE-rel"/>
</dbReference>
<name>A0A6F9DDS9_9ASCI</name>
<dbReference type="GO" id="GO:0005770">
    <property type="term" value="C:late endosome"/>
    <property type="evidence" value="ECO:0007669"/>
    <property type="project" value="TreeGrafter"/>
</dbReference>
<dbReference type="EMBL" id="LR785318">
    <property type="protein sequence ID" value="CAB3247743.1"/>
    <property type="molecule type" value="mRNA"/>
</dbReference>
<evidence type="ECO:0000256" key="2">
    <source>
        <dbReference type="ARBA" id="ARBA00022771"/>
    </source>
</evidence>
<evidence type="ECO:0000256" key="4">
    <source>
        <dbReference type="PROSITE-ProRule" id="PRU00091"/>
    </source>
</evidence>
<feature type="compositionally biased region" description="Basic and acidic residues" evidence="6">
    <location>
        <begin position="298"/>
        <end position="315"/>
    </location>
</feature>
<dbReference type="GO" id="GO:1901098">
    <property type="term" value="P:positive regulation of autophagosome maturation"/>
    <property type="evidence" value="ECO:0007669"/>
    <property type="project" value="TreeGrafter"/>
</dbReference>
<feature type="coiled-coil region" evidence="5">
    <location>
        <begin position="797"/>
        <end position="905"/>
    </location>
</feature>
<evidence type="ECO:0000256" key="1">
    <source>
        <dbReference type="ARBA" id="ARBA00022723"/>
    </source>
</evidence>
<feature type="region of interest" description="Disordered" evidence="6">
    <location>
        <begin position="291"/>
        <end position="315"/>
    </location>
</feature>
<dbReference type="PROSITE" id="PS50178">
    <property type="entry name" value="ZF_FYVE"/>
    <property type="match status" value="1"/>
</dbReference>
<feature type="region of interest" description="Disordered" evidence="6">
    <location>
        <begin position="1018"/>
        <end position="1055"/>
    </location>
</feature>
<reference evidence="10" key="1">
    <citation type="submission" date="2020-04" db="EMBL/GenBank/DDBJ databases">
        <authorList>
            <person name="Neveu A P."/>
        </authorList>
    </citation>
    <scope>NUCLEOTIDE SEQUENCE</scope>
    <source>
        <tissue evidence="10">Whole embryo</tissue>
    </source>
</reference>